<evidence type="ECO:0000313" key="4">
    <source>
        <dbReference type="Proteomes" id="UP000663854"/>
    </source>
</evidence>
<dbReference type="AlphaFoldDB" id="A0A813N7Z3"/>
<reference evidence="3" key="1">
    <citation type="submission" date="2021-02" db="EMBL/GenBank/DDBJ databases">
        <authorList>
            <person name="Nowell W R."/>
        </authorList>
    </citation>
    <scope>NUCLEOTIDE SEQUENCE</scope>
</reference>
<name>A0A813N7Z3_9BILA</name>
<dbReference type="PROSITE" id="PS00907">
    <property type="entry name" value="UROD_2"/>
    <property type="match status" value="1"/>
</dbReference>
<dbReference type="InterPro" id="IPR038071">
    <property type="entry name" value="UROD/MetE-like_sf"/>
</dbReference>
<dbReference type="GO" id="GO:0005829">
    <property type="term" value="C:cytosol"/>
    <property type="evidence" value="ECO:0007669"/>
    <property type="project" value="TreeGrafter"/>
</dbReference>
<proteinExistence type="predicted"/>
<dbReference type="GO" id="GO:0016491">
    <property type="term" value="F:oxidoreductase activity"/>
    <property type="evidence" value="ECO:0007669"/>
    <property type="project" value="InterPro"/>
</dbReference>
<dbReference type="GO" id="GO:0004853">
    <property type="term" value="F:uroporphyrinogen decarboxylase activity"/>
    <property type="evidence" value="ECO:0007669"/>
    <property type="project" value="InterPro"/>
</dbReference>
<evidence type="ECO:0000256" key="1">
    <source>
        <dbReference type="SAM" id="Phobius"/>
    </source>
</evidence>
<keyword evidence="1" id="KW-1133">Transmembrane helix</keyword>
<feature type="domain" description="Uroporphyrinogen decarboxylase (URO-D)" evidence="2">
    <location>
        <begin position="98"/>
        <end position="114"/>
    </location>
</feature>
<evidence type="ECO:0000313" key="3">
    <source>
        <dbReference type="EMBL" id="CAF0730871.1"/>
    </source>
</evidence>
<dbReference type="InterPro" id="IPR000257">
    <property type="entry name" value="Uroporphyrinogen_deCOase"/>
</dbReference>
<comment type="caution">
    <text evidence="3">The sequence shown here is derived from an EMBL/GenBank/DDBJ whole genome shotgun (WGS) entry which is preliminary data.</text>
</comment>
<protein>
    <recommendedName>
        <fullName evidence="2">Uroporphyrinogen decarboxylase (URO-D) domain-containing protein</fullName>
    </recommendedName>
</protein>
<evidence type="ECO:0000259" key="2">
    <source>
        <dbReference type="PROSITE" id="PS00907"/>
    </source>
</evidence>
<dbReference type="EMBL" id="CAJNOH010000004">
    <property type="protein sequence ID" value="CAF0730871.1"/>
    <property type="molecule type" value="Genomic_DNA"/>
</dbReference>
<dbReference type="PANTHER" id="PTHR21091">
    <property type="entry name" value="METHYLTETRAHYDROFOLATE:HOMOCYSTEINE METHYLTRANSFERASE RELATED"/>
    <property type="match status" value="1"/>
</dbReference>
<organism evidence="3 4">
    <name type="scientific">Rotaria sordida</name>
    <dbReference type="NCBI Taxonomy" id="392033"/>
    <lineage>
        <taxon>Eukaryota</taxon>
        <taxon>Metazoa</taxon>
        <taxon>Spiralia</taxon>
        <taxon>Gnathifera</taxon>
        <taxon>Rotifera</taxon>
        <taxon>Eurotatoria</taxon>
        <taxon>Bdelloidea</taxon>
        <taxon>Philodinida</taxon>
        <taxon>Philodinidae</taxon>
        <taxon>Rotaria</taxon>
    </lineage>
</organism>
<dbReference type="GO" id="GO:0006783">
    <property type="term" value="P:heme biosynthetic process"/>
    <property type="evidence" value="ECO:0007669"/>
    <property type="project" value="TreeGrafter"/>
</dbReference>
<dbReference type="Proteomes" id="UP000663854">
    <property type="component" value="Unassembled WGS sequence"/>
</dbReference>
<keyword evidence="1" id="KW-0472">Membrane</keyword>
<feature type="transmembrane region" description="Helical" evidence="1">
    <location>
        <begin position="133"/>
        <end position="151"/>
    </location>
</feature>
<dbReference type="Gene3D" id="3.20.20.210">
    <property type="match status" value="2"/>
</dbReference>
<feature type="transmembrane region" description="Helical" evidence="1">
    <location>
        <begin position="94"/>
        <end position="112"/>
    </location>
</feature>
<dbReference type="PANTHER" id="PTHR21091:SF169">
    <property type="entry name" value="UROPORPHYRINOGEN DECARBOXYLASE"/>
    <property type="match status" value="1"/>
</dbReference>
<accession>A0A813N7Z3</accession>
<gene>
    <name evidence="3" type="ORF">PYM288_LOCUS948</name>
</gene>
<keyword evidence="1" id="KW-0812">Transmembrane</keyword>
<sequence>MSFLELCHNSQVAAEVTVMAVDMLKVDAGIIFADILLPLQCLNAGLRFAQGDGPVIDNPIRTAADVAKLSLFDIEEGLGYVMEAIRLFVAERPLIPLIGFAGAPFTLASYLIEGGSSRNFERTKAFMYKEPQAFANLMAILTDVTISYLLAQVAAGANCLMLFDSWVEHAAPSIHFGTATGGMLDLVASAGSTVVGVDWRMDLASAWQMIGDKAVQGNLDPTVLLESKSTWGGIITTTMVDDCIVDGGPDSFITNKPGMLDLSRELKIDSRIVPVNQKKPWCIDC</sequence>
<dbReference type="SUPFAM" id="SSF51726">
    <property type="entry name" value="UROD/MetE-like"/>
    <property type="match status" value="1"/>
</dbReference>
<dbReference type="Pfam" id="PF01208">
    <property type="entry name" value="URO-D"/>
    <property type="match status" value="2"/>
</dbReference>